<organism evidence="6 7">
    <name type="scientific">Cotesia typhae</name>
    <dbReference type="NCBI Taxonomy" id="2053667"/>
    <lineage>
        <taxon>Eukaryota</taxon>
        <taxon>Metazoa</taxon>
        <taxon>Ecdysozoa</taxon>
        <taxon>Arthropoda</taxon>
        <taxon>Hexapoda</taxon>
        <taxon>Insecta</taxon>
        <taxon>Pterygota</taxon>
        <taxon>Neoptera</taxon>
        <taxon>Endopterygota</taxon>
        <taxon>Hymenoptera</taxon>
        <taxon>Apocrita</taxon>
        <taxon>Ichneumonoidea</taxon>
        <taxon>Braconidae</taxon>
        <taxon>Microgastrinae</taxon>
        <taxon>Cotesia</taxon>
    </lineage>
</organism>
<reference evidence="6" key="2">
    <citation type="submission" date="2021-04" db="EMBL/GenBank/DDBJ databases">
        <title>Genome-wide patterns of bracovirus chromosomal integration into multiple host tissues during parasitism.</title>
        <authorList>
            <person name="Chebbi M.A.C."/>
        </authorList>
    </citation>
    <scope>NUCLEOTIDE SEQUENCE</scope>
    <source>
        <tissue evidence="6">Whole body</tissue>
    </source>
</reference>
<evidence type="ECO:0000256" key="3">
    <source>
        <dbReference type="ARBA" id="ARBA00022825"/>
    </source>
</evidence>
<keyword evidence="3" id="KW-0720">Serine protease</keyword>
<keyword evidence="2" id="KW-0378">Hydrolase</keyword>
<dbReference type="InterPro" id="IPR001254">
    <property type="entry name" value="Trypsin_dom"/>
</dbReference>
<dbReference type="AlphaFoldDB" id="A0A8J5UVN4"/>
<dbReference type="GO" id="GO:0006508">
    <property type="term" value="P:proteolysis"/>
    <property type="evidence" value="ECO:0007669"/>
    <property type="project" value="UniProtKB-KW"/>
</dbReference>
<reference evidence="6" key="1">
    <citation type="submission" date="2020-03" db="EMBL/GenBank/DDBJ databases">
        <authorList>
            <person name="Chebbi M.A."/>
            <person name="Drezen J.M."/>
        </authorList>
    </citation>
    <scope>NUCLEOTIDE SEQUENCE</scope>
    <source>
        <tissue evidence="6">Whole body</tissue>
    </source>
</reference>
<keyword evidence="4" id="KW-1015">Disulfide bond</keyword>
<dbReference type="InterPro" id="IPR050430">
    <property type="entry name" value="Peptidase_S1"/>
</dbReference>
<comment type="caution">
    <text evidence="6">The sequence shown here is derived from an EMBL/GenBank/DDBJ whole genome shotgun (WGS) entry which is preliminary data.</text>
</comment>
<feature type="non-terminal residue" evidence="6">
    <location>
        <position position="401"/>
    </location>
</feature>
<dbReference type="PROSITE" id="PS50240">
    <property type="entry name" value="TRYPSIN_DOM"/>
    <property type="match status" value="1"/>
</dbReference>
<dbReference type="Pfam" id="PF00089">
    <property type="entry name" value="Trypsin"/>
    <property type="match status" value="2"/>
</dbReference>
<dbReference type="GO" id="GO:0004252">
    <property type="term" value="F:serine-type endopeptidase activity"/>
    <property type="evidence" value="ECO:0007669"/>
    <property type="project" value="InterPro"/>
</dbReference>
<gene>
    <name evidence="6" type="ORF">G9C98_008123</name>
</gene>
<evidence type="ECO:0000259" key="5">
    <source>
        <dbReference type="PROSITE" id="PS50240"/>
    </source>
</evidence>
<evidence type="ECO:0000256" key="2">
    <source>
        <dbReference type="ARBA" id="ARBA00022801"/>
    </source>
</evidence>
<keyword evidence="1" id="KW-0645">Protease</keyword>
<dbReference type="CDD" id="cd00190">
    <property type="entry name" value="Tryp_SPc"/>
    <property type="match status" value="1"/>
</dbReference>
<dbReference type="PANTHER" id="PTHR24276">
    <property type="entry name" value="POLYSERASE-RELATED"/>
    <property type="match status" value="1"/>
</dbReference>
<protein>
    <recommendedName>
        <fullName evidence="5">Peptidase S1 domain-containing protein</fullName>
    </recommendedName>
</protein>
<accession>A0A8J5UVN4</accession>
<dbReference type="PROSITE" id="PS00134">
    <property type="entry name" value="TRYPSIN_HIS"/>
    <property type="match status" value="2"/>
</dbReference>
<dbReference type="InterPro" id="IPR018114">
    <property type="entry name" value="TRYPSIN_HIS"/>
</dbReference>
<dbReference type="PANTHER" id="PTHR24276:SF98">
    <property type="entry name" value="FI18310P1-RELATED"/>
    <property type="match status" value="1"/>
</dbReference>
<evidence type="ECO:0000256" key="4">
    <source>
        <dbReference type="ARBA" id="ARBA00023157"/>
    </source>
</evidence>
<keyword evidence="7" id="KW-1185">Reference proteome</keyword>
<dbReference type="Proteomes" id="UP000729913">
    <property type="component" value="Unassembled WGS sequence"/>
</dbReference>
<evidence type="ECO:0000256" key="1">
    <source>
        <dbReference type="ARBA" id="ARBA00022670"/>
    </source>
</evidence>
<sequence>FFFITDTYGRCPNKISGGTRTSIQEHPSIASIRFFGQHICGGVLITTRHILTAGHCLSDDDQFGQGIVRYPKFGITVASGTNNCYHPANVHKIKSFTIHPQYQGSLTNYVNDIAIIELEYVIKPDETQKIAKLPRENTPPNVNAAVVGWGTSDEKEERLSEFLKKANVVTIDNLECQYKLRNFIHAGQLCAVQPWGVGFCYLAYEITIDETQKVVGLPSSDVNVGIYGTSLGWGYTSHGSGVISDVLKMTPMMTLNNHECNQRIPTKIYEGIDGKRPKKIVGGTFAKINDFPFIVSIQNWGNHFCGGALVSKKHVLTAAHCLSTQDQRTKTMRIFDKNAFRIAAGSSSSKHLNRVYEVEKIDVHPAYTGESPLVMHDLGIMTVSIGEFDDYLGDLIMNSDD</sequence>
<dbReference type="SMART" id="SM00020">
    <property type="entry name" value="Tryp_SPc"/>
    <property type="match status" value="1"/>
</dbReference>
<dbReference type="OrthoDB" id="6755574at2759"/>
<name>A0A8J5UVN4_9HYME</name>
<evidence type="ECO:0000313" key="7">
    <source>
        <dbReference type="Proteomes" id="UP000729913"/>
    </source>
</evidence>
<feature type="domain" description="Peptidase S1" evidence="5">
    <location>
        <begin position="15"/>
        <end position="300"/>
    </location>
</feature>
<dbReference type="EMBL" id="JAAOIC020000035">
    <property type="protein sequence ID" value="KAG8039480.1"/>
    <property type="molecule type" value="Genomic_DNA"/>
</dbReference>
<evidence type="ECO:0000313" key="6">
    <source>
        <dbReference type="EMBL" id="KAG8039480.1"/>
    </source>
</evidence>
<proteinExistence type="predicted"/>